<sequence>MTAPPSKPAHSLSRWLFDILTQLCNTIVLSSTSTDMCDPNGDQKLTPSLPEPAHSLSKWLYHYARSSSLLLHHDPIADQKSAV</sequence>
<accession>A0A3P7U2G1</accession>
<name>A0A3P7U2G1_HAEPC</name>
<organism evidence="2 3">
    <name type="scientific">Haemonchus placei</name>
    <name type="common">Barber's pole worm</name>
    <dbReference type="NCBI Taxonomy" id="6290"/>
    <lineage>
        <taxon>Eukaryota</taxon>
        <taxon>Metazoa</taxon>
        <taxon>Ecdysozoa</taxon>
        <taxon>Nematoda</taxon>
        <taxon>Chromadorea</taxon>
        <taxon>Rhabditida</taxon>
        <taxon>Rhabditina</taxon>
        <taxon>Rhabditomorpha</taxon>
        <taxon>Strongyloidea</taxon>
        <taxon>Trichostrongylidae</taxon>
        <taxon>Haemonchus</taxon>
    </lineage>
</organism>
<evidence type="ECO:0000313" key="3">
    <source>
        <dbReference type="Proteomes" id="UP000268014"/>
    </source>
</evidence>
<evidence type="ECO:0000256" key="1">
    <source>
        <dbReference type="SAM" id="SignalP"/>
    </source>
</evidence>
<dbReference type="EMBL" id="UZAF01016327">
    <property type="protein sequence ID" value="VDO25789.1"/>
    <property type="molecule type" value="Genomic_DNA"/>
</dbReference>
<protein>
    <submittedName>
        <fullName evidence="2">Uncharacterized protein</fullName>
    </submittedName>
</protein>
<gene>
    <name evidence="2" type="ORF">HPLM_LOCUS5375</name>
</gene>
<feature type="signal peptide" evidence="1">
    <location>
        <begin position="1"/>
        <end position="26"/>
    </location>
</feature>
<keyword evidence="1" id="KW-0732">Signal</keyword>
<keyword evidence="3" id="KW-1185">Reference proteome</keyword>
<dbReference type="Proteomes" id="UP000268014">
    <property type="component" value="Unassembled WGS sequence"/>
</dbReference>
<reference evidence="2 3" key="1">
    <citation type="submission" date="2018-11" db="EMBL/GenBank/DDBJ databases">
        <authorList>
            <consortium name="Pathogen Informatics"/>
        </authorList>
    </citation>
    <scope>NUCLEOTIDE SEQUENCE [LARGE SCALE GENOMIC DNA]</scope>
    <source>
        <strain evidence="2 3">MHpl1</strain>
    </source>
</reference>
<evidence type="ECO:0000313" key="2">
    <source>
        <dbReference type="EMBL" id="VDO25789.1"/>
    </source>
</evidence>
<dbReference type="AlphaFoldDB" id="A0A3P7U2G1"/>
<feature type="chain" id="PRO_5018301676" evidence="1">
    <location>
        <begin position="27"/>
        <end position="83"/>
    </location>
</feature>
<proteinExistence type="predicted"/>